<dbReference type="InterPro" id="IPR007694">
    <property type="entry name" value="DNA_helicase_DnaB-like_C"/>
</dbReference>
<organism evidence="2 3">
    <name type="scientific">Metamycoplasma alkalescens</name>
    <dbReference type="NCBI Taxonomy" id="45363"/>
    <lineage>
        <taxon>Bacteria</taxon>
        <taxon>Bacillati</taxon>
        <taxon>Mycoplasmatota</taxon>
        <taxon>Mycoplasmoidales</taxon>
        <taxon>Metamycoplasmataceae</taxon>
        <taxon>Metamycoplasma</taxon>
    </lineage>
</organism>
<keyword evidence="2" id="KW-0547">Nucleotide-binding</keyword>
<dbReference type="PROSITE" id="PS51199">
    <property type="entry name" value="SF4_HELICASE"/>
    <property type="match status" value="1"/>
</dbReference>
<dbReference type="GO" id="GO:0005524">
    <property type="term" value="F:ATP binding"/>
    <property type="evidence" value="ECO:0007669"/>
    <property type="project" value="InterPro"/>
</dbReference>
<dbReference type="GO" id="GO:0005829">
    <property type="term" value="C:cytosol"/>
    <property type="evidence" value="ECO:0007669"/>
    <property type="project" value="TreeGrafter"/>
</dbReference>
<dbReference type="GO" id="GO:0003678">
    <property type="term" value="F:DNA helicase activity"/>
    <property type="evidence" value="ECO:0007669"/>
    <property type="project" value="UniProtKB-EC"/>
</dbReference>
<evidence type="ECO:0000259" key="1">
    <source>
        <dbReference type="PROSITE" id="PS51199"/>
    </source>
</evidence>
<feature type="domain" description="SF4 helicase" evidence="1">
    <location>
        <begin position="1"/>
        <end position="165"/>
    </location>
</feature>
<dbReference type="Pfam" id="PF03796">
    <property type="entry name" value="DnaB_C"/>
    <property type="match status" value="1"/>
</dbReference>
<keyword evidence="2" id="KW-0347">Helicase</keyword>
<accession>A0A3B0P211</accession>
<name>A0A3B0P211_9BACT</name>
<dbReference type="InterPro" id="IPR027417">
    <property type="entry name" value="P-loop_NTPase"/>
</dbReference>
<dbReference type="GO" id="GO:0006260">
    <property type="term" value="P:DNA replication"/>
    <property type="evidence" value="ECO:0007669"/>
    <property type="project" value="InterPro"/>
</dbReference>
<dbReference type="EMBL" id="LS991949">
    <property type="protein sequence ID" value="SYV90337.1"/>
    <property type="molecule type" value="Genomic_DNA"/>
</dbReference>
<dbReference type="EC" id="3.6.4.12" evidence="2"/>
<dbReference type="Proteomes" id="UP000259864">
    <property type="component" value="Chromosome 1"/>
</dbReference>
<sequence length="181" mass="20890">MTISDISTLSKRFARNAKVDLVIIDYLQLIGDASKRSQENRQLEVAKISRSLKQLGRELECPIIALSQLSRNVEKREDKTPLISDLRESGAIEQDADRVVFLHRDDYYKNKKNNEQAQNNENDQEKVQASLTNVIVAKNRHGATKTIQLLFVPEYNRFIYDKVAKDKIKTQLDSIKRTKED</sequence>
<keyword evidence="2" id="KW-0378">Hydrolase</keyword>
<dbReference type="PANTHER" id="PTHR30153:SF2">
    <property type="entry name" value="REPLICATIVE DNA HELICASE"/>
    <property type="match status" value="1"/>
</dbReference>
<dbReference type="SUPFAM" id="SSF52540">
    <property type="entry name" value="P-loop containing nucleoside triphosphate hydrolases"/>
    <property type="match status" value="1"/>
</dbReference>
<keyword evidence="2" id="KW-0067">ATP-binding</keyword>
<dbReference type="GO" id="GO:0016787">
    <property type="term" value="F:hydrolase activity"/>
    <property type="evidence" value="ECO:0007669"/>
    <property type="project" value="UniProtKB-KW"/>
</dbReference>
<reference evidence="3" key="1">
    <citation type="submission" date="2018-06" db="EMBL/GenBank/DDBJ databases">
        <authorList>
            <consortium name="Pathogen Informatics"/>
        </authorList>
    </citation>
    <scope>NUCLEOTIDE SEQUENCE [LARGE SCALE GENOMIC DNA]</scope>
    <source>
        <strain evidence="3">NCTC10135</strain>
    </source>
</reference>
<dbReference type="KEGG" id="mala:NCTC10135_00861"/>
<evidence type="ECO:0000313" key="3">
    <source>
        <dbReference type="Proteomes" id="UP000259864"/>
    </source>
</evidence>
<protein>
    <submittedName>
        <fullName evidence="2">Replicative DNA helicase</fullName>
        <ecNumber evidence="2">3.6.4.12</ecNumber>
    </submittedName>
</protein>
<dbReference type="Gene3D" id="3.40.50.300">
    <property type="entry name" value="P-loop containing nucleotide triphosphate hydrolases"/>
    <property type="match status" value="1"/>
</dbReference>
<dbReference type="PANTHER" id="PTHR30153">
    <property type="entry name" value="REPLICATIVE DNA HELICASE DNAB"/>
    <property type="match status" value="1"/>
</dbReference>
<evidence type="ECO:0000313" key="2">
    <source>
        <dbReference type="EMBL" id="SYV90337.1"/>
    </source>
</evidence>
<gene>
    <name evidence="2" type="primary">dnaC_2</name>
    <name evidence="2" type="ORF">NCTC10135_00861</name>
</gene>
<proteinExistence type="predicted"/>
<dbReference type="AlphaFoldDB" id="A0A3B0P211"/>